<dbReference type="AlphaFoldDB" id="S0FR50"/>
<proteinExistence type="predicted"/>
<dbReference type="eggNOG" id="COG3315">
    <property type="taxonomic scope" value="Bacteria"/>
</dbReference>
<dbReference type="Proteomes" id="UP000014155">
    <property type="component" value="Unassembled WGS sequence"/>
</dbReference>
<dbReference type="PIRSF" id="PIRSF028177">
    <property type="entry name" value="Polyketide_synth_Omtfrase_TcmP"/>
    <property type="match status" value="1"/>
</dbReference>
<sequence length="285" mass="32300">MVNADKDYYCLEKGSPEETLFIPLFVKAEEFVSKAPIVKDQKAFEIARSIGTHPKRFDGGSIAGVGILTRTQLFDKAVTEFIKSNPEGVVINLGVGLDTRSSRFDNGRLRWYEVDLPDVIRLRRMFFTENERIRFISESVADLRWAEKTGVTRTDPVLILAEGLLMYLSEEQVKGVFEYICDCFPGADLYFDVIHSYFVGKAITSPFVWGIDRAEEITGLHPGIRLVENWSIGDFNKKRQSLFLRIMNILPSTRNRSRIIHAVAGISDMAADRPAKKNIGNSERI</sequence>
<dbReference type="InterPro" id="IPR016874">
    <property type="entry name" value="TcmP-like"/>
</dbReference>
<dbReference type="PATRIC" id="fig|1195236.3.peg.2858"/>
<dbReference type="PANTHER" id="PTHR43619:SF2">
    <property type="entry name" value="S-ADENOSYL-L-METHIONINE-DEPENDENT METHYLTRANSFERASES SUPERFAMILY PROTEIN"/>
    <property type="match status" value="1"/>
</dbReference>
<dbReference type="InterPro" id="IPR007213">
    <property type="entry name" value="Ppm1/Ppm2/Tcmp"/>
</dbReference>
<dbReference type="EMBL" id="AORV01000035">
    <property type="protein sequence ID" value="EMS71664.1"/>
    <property type="molecule type" value="Genomic_DNA"/>
</dbReference>
<dbReference type="SUPFAM" id="SSF53335">
    <property type="entry name" value="S-adenosyl-L-methionine-dependent methyltransferases"/>
    <property type="match status" value="1"/>
</dbReference>
<evidence type="ECO:0000313" key="3">
    <source>
        <dbReference type="EMBL" id="EMS71664.1"/>
    </source>
</evidence>
<dbReference type="GO" id="GO:0032259">
    <property type="term" value="P:methylation"/>
    <property type="evidence" value="ECO:0007669"/>
    <property type="project" value="UniProtKB-KW"/>
</dbReference>
<protein>
    <submittedName>
        <fullName evidence="3">O-Methyltransferase involved in polyketide biosynthesis</fullName>
    </submittedName>
</protein>
<dbReference type="STRING" id="1195236.CTER_2538"/>
<keyword evidence="2 3" id="KW-0808">Transferase</keyword>
<dbReference type="GO" id="GO:0008168">
    <property type="term" value="F:methyltransferase activity"/>
    <property type="evidence" value="ECO:0007669"/>
    <property type="project" value="UniProtKB-KW"/>
</dbReference>
<dbReference type="PANTHER" id="PTHR43619">
    <property type="entry name" value="S-ADENOSYL-L-METHIONINE-DEPENDENT METHYLTRANSFERASE YKTD-RELATED"/>
    <property type="match status" value="1"/>
</dbReference>
<reference evidence="3 4" key="1">
    <citation type="journal article" date="2013" name="Genome Announc.">
        <title>Draft Genome Sequence of the Cellulolytic, Mesophilic, Anaerobic Bacterium Clostridium termitidis Strain CT1112 (DSM 5398).</title>
        <authorList>
            <person name="Lal S."/>
            <person name="Ramachandran U."/>
            <person name="Zhang X."/>
            <person name="Munir R."/>
            <person name="Sparling R."/>
            <person name="Levin D.B."/>
        </authorList>
    </citation>
    <scope>NUCLEOTIDE SEQUENCE [LARGE SCALE GENOMIC DNA]</scope>
    <source>
        <strain evidence="3 4">CT1112</strain>
    </source>
</reference>
<accession>S0FR50</accession>
<evidence type="ECO:0000313" key="4">
    <source>
        <dbReference type="Proteomes" id="UP000014155"/>
    </source>
</evidence>
<keyword evidence="1 3" id="KW-0489">Methyltransferase</keyword>
<evidence type="ECO:0000256" key="2">
    <source>
        <dbReference type="ARBA" id="ARBA00022679"/>
    </source>
</evidence>
<comment type="caution">
    <text evidence="3">The sequence shown here is derived from an EMBL/GenBank/DDBJ whole genome shotgun (WGS) entry which is preliminary data.</text>
</comment>
<evidence type="ECO:0000256" key="1">
    <source>
        <dbReference type="ARBA" id="ARBA00022603"/>
    </source>
</evidence>
<keyword evidence="4" id="KW-1185">Reference proteome</keyword>
<organism evidence="3 4">
    <name type="scientific">Ruminiclostridium cellobioparum subsp. termitidis CT1112</name>
    <dbReference type="NCBI Taxonomy" id="1195236"/>
    <lineage>
        <taxon>Bacteria</taxon>
        <taxon>Bacillati</taxon>
        <taxon>Bacillota</taxon>
        <taxon>Clostridia</taxon>
        <taxon>Eubacteriales</taxon>
        <taxon>Oscillospiraceae</taxon>
        <taxon>Ruminiclostridium</taxon>
    </lineage>
</organism>
<name>S0FR50_RUMCE</name>
<gene>
    <name evidence="3" type="ORF">CTER_2538</name>
</gene>
<dbReference type="RefSeq" id="WP_004626031.1">
    <property type="nucleotide sequence ID" value="NZ_AORV01000035.1"/>
</dbReference>
<dbReference type="InterPro" id="IPR029063">
    <property type="entry name" value="SAM-dependent_MTases_sf"/>
</dbReference>
<dbReference type="Gene3D" id="3.40.50.150">
    <property type="entry name" value="Vaccinia Virus protein VP39"/>
    <property type="match status" value="1"/>
</dbReference>
<dbReference type="Pfam" id="PF04072">
    <property type="entry name" value="LCM"/>
    <property type="match status" value="1"/>
</dbReference>